<dbReference type="PANTHER" id="PTHR37038">
    <property type="entry name" value="TRANSCRIPTIONAL REGULATOR-RELATED"/>
    <property type="match status" value="1"/>
</dbReference>
<feature type="domain" description="HTH cro/C1-type" evidence="1">
    <location>
        <begin position="17"/>
        <end position="70"/>
    </location>
</feature>
<dbReference type="CDD" id="cd00093">
    <property type="entry name" value="HTH_XRE"/>
    <property type="match status" value="1"/>
</dbReference>
<evidence type="ECO:0000313" key="3">
    <source>
        <dbReference type="Proteomes" id="UP000321296"/>
    </source>
</evidence>
<dbReference type="InterPro" id="IPR001387">
    <property type="entry name" value="Cro/C1-type_HTH"/>
</dbReference>
<accession>A0A5B8T379</accession>
<organism evidence="2 3">
    <name type="scientific">Leuconostoc pseudomesenteroides</name>
    <dbReference type="NCBI Taxonomy" id="33968"/>
    <lineage>
        <taxon>Bacteria</taxon>
        <taxon>Bacillati</taxon>
        <taxon>Bacillota</taxon>
        <taxon>Bacilli</taxon>
        <taxon>Lactobacillales</taxon>
        <taxon>Lactobacillaceae</taxon>
        <taxon>Leuconostoc</taxon>
    </lineage>
</organism>
<dbReference type="PANTHER" id="PTHR37038:SF12">
    <property type="entry name" value="TRANSCRIPTIONAL REGULATOR"/>
    <property type="match status" value="1"/>
</dbReference>
<dbReference type="SMART" id="SM00530">
    <property type="entry name" value="HTH_XRE"/>
    <property type="match status" value="1"/>
</dbReference>
<evidence type="ECO:0000313" key="2">
    <source>
        <dbReference type="EMBL" id="QEA41488.1"/>
    </source>
</evidence>
<dbReference type="Gene3D" id="1.10.260.40">
    <property type="entry name" value="lambda repressor-like DNA-binding domains"/>
    <property type="match status" value="1"/>
</dbReference>
<dbReference type="KEGG" id="lpse:FGL85_02685"/>
<dbReference type="NCBIfam" id="TIGR01716">
    <property type="entry name" value="RGG_Cterm"/>
    <property type="match status" value="1"/>
</dbReference>
<proteinExistence type="predicted"/>
<dbReference type="InterPro" id="IPR053163">
    <property type="entry name" value="HTH-type_regulator_Rgg"/>
</dbReference>
<dbReference type="SUPFAM" id="SSF47413">
    <property type="entry name" value="lambda repressor-like DNA-binding domains"/>
    <property type="match status" value="1"/>
</dbReference>
<dbReference type="InterPro" id="IPR010057">
    <property type="entry name" value="Transcription_activator_Rgg_C"/>
</dbReference>
<name>A0A5B8T379_LEUPS</name>
<dbReference type="GO" id="GO:0003677">
    <property type="term" value="F:DNA binding"/>
    <property type="evidence" value="ECO:0007669"/>
    <property type="project" value="InterPro"/>
</dbReference>
<reference evidence="2 3" key="1">
    <citation type="submission" date="2019-06" db="EMBL/GenBank/DDBJ databases">
        <title>Genome analyses of bacteria isolated from kimchi.</title>
        <authorList>
            <person name="Lee S."/>
            <person name="Ahn S."/>
            <person name="Roh S."/>
        </authorList>
    </citation>
    <scope>NUCLEOTIDE SEQUENCE [LARGE SCALE GENOMIC DNA]</scope>
    <source>
        <strain evidence="2 3">CBA3630</strain>
    </source>
</reference>
<dbReference type="EMBL" id="CP042383">
    <property type="protein sequence ID" value="QEA41488.1"/>
    <property type="molecule type" value="Genomic_DNA"/>
</dbReference>
<protein>
    <submittedName>
        <fullName evidence="2">Helix-turn-helix domain-containing protein</fullName>
    </submittedName>
</protein>
<dbReference type="Pfam" id="PF01381">
    <property type="entry name" value="HTH_3"/>
    <property type="match status" value="1"/>
</dbReference>
<dbReference type="Pfam" id="PF21259">
    <property type="entry name" value="Rgg_C"/>
    <property type="match status" value="1"/>
</dbReference>
<gene>
    <name evidence="2" type="ORF">FGL85_02685</name>
</gene>
<dbReference type="PROSITE" id="PS50943">
    <property type="entry name" value="HTH_CROC1"/>
    <property type="match status" value="1"/>
</dbReference>
<dbReference type="AlphaFoldDB" id="A0A5B8T379"/>
<dbReference type="InterPro" id="IPR010982">
    <property type="entry name" value="Lambda_DNA-bd_dom_sf"/>
</dbReference>
<dbReference type="Proteomes" id="UP000321296">
    <property type="component" value="Chromosome"/>
</dbReference>
<sequence>MNGGNKYMTKRYVGEIFQEIRKNRGLTITEAAGKAVDRSFISKFENGQTDISLTKLIQILHNIGLTLSEFSEEITQNENNLEMFLTRVGTLFHSRNFESLKEMQLSQKIHWQQTHNKIYKVNFILISSLININQNPSVSPANVQYIVNYLFDVGEWRCYEYQLFSRVIHILPINIIDYYLSIIVTKYNDLDKAIQVAIIKSLENRIVLAIDNNDLKFGNHWYQVLLKFDIPDGEAYLTIKRKLLLGMLYIMDSRERSRGIHVVQQQIALLREIGFVRMAAYHQDQLDQFIQVHHKK</sequence>
<evidence type="ECO:0000259" key="1">
    <source>
        <dbReference type="PROSITE" id="PS50943"/>
    </source>
</evidence>